<evidence type="ECO:0000313" key="2">
    <source>
        <dbReference type="Proteomes" id="UP001296776"/>
    </source>
</evidence>
<dbReference type="SUPFAM" id="SSF118196">
    <property type="entry name" value="YaeB-like"/>
    <property type="match status" value="1"/>
</dbReference>
<dbReference type="RefSeq" id="WP_242476803.1">
    <property type="nucleotide sequence ID" value="NZ_NRSJ01000004.1"/>
</dbReference>
<evidence type="ECO:0000313" key="1">
    <source>
        <dbReference type="EMBL" id="MBK1703732.1"/>
    </source>
</evidence>
<keyword evidence="2" id="KW-1185">Reference proteome</keyword>
<dbReference type="AlphaFoldDB" id="A0AAJ0X9H1"/>
<name>A0AAJ0X9H1_9GAMM</name>
<protein>
    <submittedName>
        <fullName evidence="1">Uncharacterized protein</fullName>
    </submittedName>
</protein>
<accession>A0AAJ0X9H1</accession>
<comment type="caution">
    <text evidence="1">The sequence shown here is derived from an EMBL/GenBank/DDBJ whole genome shotgun (WGS) entry which is preliminary data.</text>
</comment>
<dbReference type="Proteomes" id="UP001296776">
    <property type="component" value="Unassembled WGS sequence"/>
</dbReference>
<sequence length="59" mass="6272">MARCFNATQAQRSASSARSAEVALIALLIALSRCRVLGIDGNVIEIDVFADTPVLDIKP</sequence>
<dbReference type="InterPro" id="IPR036413">
    <property type="entry name" value="YaeB-like_sf"/>
</dbReference>
<reference evidence="1" key="2">
    <citation type="journal article" date="2020" name="Microorganisms">
        <title>Osmotic Adaptation and Compatible Solute Biosynthesis of Phototrophic Bacteria as Revealed from Genome Analyses.</title>
        <authorList>
            <person name="Imhoff J.F."/>
            <person name="Rahn T."/>
            <person name="Kunzel S."/>
            <person name="Keller A."/>
            <person name="Neulinger S.C."/>
        </authorList>
    </citation>
    <scope>NUCLEOTIDE SEQUENCE</scope>
    <source>
        <strain evidence="1">DSM 11080</strain>
    </source>
</reference>
<organism evidence="1 2">
    <name type="scientific">Halochromatium glycolicum</name>
    <dbReference type="NCBI Taxonomy" id="85075"/>
    <lineage>
        <taxon>Bacteria</taxon>
        <taxon>Pseudomonadati</taxon>
        <taxon>Pseudomonadota</taxon>
        <taxon>Gammaproteobacteria</taxon>
        <taxon>Chromatiales</taxon>
        <taxon>Chromatiaceae</taxon>
        <taxon>Halochromatium</taxon>
    </lineage>
</organism>
<dbReference type="Gene3D" id="2.40.30.70">
    <property type="entry name" value="YaeB-like"/>
    <property type="match status" value="1"/>
</dbReference>
<proteinExistence type="predicted"/>
<reference evidence="1" key="1">
    <citation type="submission" date="2017-08" db="EMBL/GenBank/DDBJ databases">
        <authorList>
            <person name="Imhoff J.F."/>
            <person name="Rahn T."/>
            <person name="Kuenzel S."/>
            <person name="Neulinger S.C."/>
        </authorList>
    </citation>
    <scope>NUCLEOTIDE SEQUENCE</scope>
    <source>
        <strain evidence="1">DSM 11080</strain>
    </source>
</reference>
<dbReference type="EMBL" id="NRSJ01000004">
    <property type="protein sequence ID" value="MBK1703732.1"/>
    <property type="molecule type" value="Genomic_DNA"/>
</dbReference>
<dbReference type="InterPro" id="IPR036414">
    <property type="entry name" value="YaeB_N_sf"/>
</dbReference>
<gene>
    <name evidence="1" type="ORF">CKO40_04025</name>
</gene>